<sequence length="245" mass="27586">MTLSTSLSKSIQSLTPSHHPPLPSPYPTIHSTLSLPLSLSRLHPPTDVHPNPNLNLNLNPFSPSTNNLLLPPPPPLNPPPHPSQSQFPPLIQTLTVLSTPLTPLIHILTGHPHPEFPPTRLALSLLTSAQLDRLAEYYHQVYPAVPETHLYPCPMRAWLGAPDEEWVGIEEKRGRFAGFIGVFGVDYERVGEREIRVDRSLWDMEMEGEMEGELGRWILEVLEEMRDGDRGGRVDKVRRSEKKNE</sequence>
<protein>
    <submittedName>
        <fullName evidence="2">Uncharacterized protein</fullName>
    </submittedName>
</protein>
<dbReference type="eggNOG" id="ENOG502STXT">
    <property type="taxonomic scope" value="Eukaryota"/>
</dbReference>
<evidence type="ECO:0000313" key="3">
    <source>
        <dbReference type="Proteomes" id="UP000019376"/>
    </source>
</evidence>
<evidence type="ECO:0000313" key="2">
    <source>
        <dbReference type="EMBL" id="EPS31352.1"/>
    </source>
</evidence>
<dbReference type="Proteomes" id="UP000019376">
    <property type="component" value="Unassembled WGS sequence"/>
</dbReference>
<dbReference type="HOGENOM" id="CLU_1133914_0_0_1"/>
<dbReference type="OrthoDB" id="4156665at2759"/>
<dbReference type="AlphaFoldDB" id="S8B9B9"/>
<name>S8B9B9_PENO1</name>
<accession>S8B9B9</accession>
<feature type="region of interest" description="Disordered" evidence="1">
    <location>
        <begin position="1"/>
        <end position="27"/>
    </location>
</feature>
<reference evidence="2 3" key="1">
    <citation type="journal article" date="2013" name="PLoS ONE">
        <title>Genomic and secretomic analyses reveal unique features of the lignocellulolytic enzyme system of Penicillium decumbens.</title>
        <authorList>
            <person name="Liu G."/>
            <person name="Zhang L."/>
            <person name="Wei X."/>
            <person name="Zou G."/>
            <person name="Qin Y."/>
            <person name="Ma L."/>
            <person name="Li J."/>
            <person name="Zheng H."/>
            <person name="Wang S."/>
            <person name="Wang C."/>
            <person name="Xun L."/>
            <person name="Zhao G.-P."/>
            <person name="Zhou Z."/>
            <person name="Qu Y."/>
        </authorList>
    </citation>
    <scope>NUCLEOTIDE SEQUENCE [LARGE SCALE GENOMIC DNA]</scope>
    <source>
        <strain evidence="3">114-2 / CGMCC 5302</strain>
    </source>
</reference>
<proteinExistence type="predicted"/>
<feature type="compositionally biased region" description="Pro residues" evidence="1">
    <location>
        <begin position="70"/>
        <end position="82"/>
    </location>
</feature>
<gene>
    <name evidence="2" type="ORF">PDE_06307</name>
</gene>
<feature type="region of interest" description="Disordered" evidence="1">
    <location>
        <begin position="44"/>
        <end position="87"/>
    </location>
</feature>
<evidence type="ECO:0000256" key="1">
    <source>
        <dbReference type="SAM" id="MobiDB-lite"/>
    </source>
</evidence>
<keyword evidence="3" id="KW-1185">Reference proteome</keyword>
<dbReference type="EMBL" id="KB644413">
    <property type="protein sequence ID" value="EPS31352.1"/>
    <property type="molecule type" value="Genomic_DNA"/>
</dbReference>
<organism evidence="2 3">
    <name type="scientific">Penicillium oxalicum (strain 114-2 / CGMCC 5302)</name>
    <name type="common">Penicillium decumbens</name>
    <dbReference type="NCBI Taxonomy" id="933388"/>
    <lineage>
        <taxon>Eukaryota</taxon>
        <taxon>Fungi</taxon>
        <taxon>Dikarya</taxon>
        <taxon>Ascomycota</taxon>
        <taxon>Pezizomycotina</taxon>
        <taxon>Eurotiomycetes</taxon>
        <taxon>Eurotiomycetidae</taxon>
        <taxon>Eurotiales</taxon>
        <taxon>Aspergillaceae</taxon>
        <taxon>Penicillium</taxon>
    </lineage>
</organism>
<feature type="compositionally biased region" description="Polar residues" evidence="1">
    <location>
        <begin position="1"/>
        <end position="13"/>
    </location>
</feature>
<feature type="compositionally biased region" description="Low complexity" evidence="1">
    <location>
        <begin position="44"/>
        <end position="69"/>
    </location>
</feature>